<dbReference type="GO" id="GO:0016020">
    <property type="term" value="C:membrane"/>
    <property type="evidence" value="ECO:0007669"/>
    <property type="project" value="InterPro"/>
</dbReference>
<evidence type="ECO:0008006" key="4">
    <source>
        <dbReference type="Google" id="ProtNLM"/>
    </source>
</evidence>
<dbReference type="SUPFAM" id="SSF82171">
    <property type="entry name" value="DPP6 N-terminal domain-like"/>
    <property type="match status" value="1"/>
</dbReference>
<evidence type="ECO:0000256" key="1">
    <source>
        <dbReference type="ARBA" id="ARBA00009820"/>
    </source>
</evidence>
<comment type="similarity">
    <text evidence="1">Belongs to the TolB family.</text>
</comment>
<dbReference type="PANTHER" id="PTHR36842:SF2">
    <property type="entry name" value="SLR0505 PROTEIN"/>
    <property type="match status" value="1"/>
</dbReference>
<dbReference type="Proteomes" id="UP001179121">
    <property type="component" value="Chromosome"/>
</dbReference>
<evidence type="ECO:0000313" key="2">
    <source>
        <dbReference type="EMBL" id="CAI4034135.1"/>
    </source>
</evidence>
<dbReference type="PANTHER" id="PTHR36842">
    <property type="entry name" value="PROTEIN TOLB HOMOLOG"/>
    <property type="match status" value="1"/>
</dbReference>
<dbReference type="KEGG" id="nti:DNFV4_04579"/>
<name>A0AA86N3L3_9BACT</name>
<dbReference type="Gene3D" id="2.60.40.10">
    <property type="entry name" value="Immunoglobulins"/>
    <property type="match status" value="1"/>
</dbReference>
<dbReference type="GO" id="GO:0005509">
    <property type="term" value="F:calcium ion binding"/>
    <property type="evidence" value="ECO:0007669"/>
    <property type="project" value="InterPro"/>
</dbReference>
<dbReference type="InterPro" id="IPR015919">
    <property type="entry name" value="Cadherin-like_sf"/>
</dbReference>
<dbReference type="InterPro" id="IPR013783">
    <property type="entry name" value="Ig-like_fold"/>
</dbReference>
<dbReference type="SUPFAM" id="SSF49313">
    <property type="entry name" value="Cadherin-like"/>
    <property type="match status" value="1"/>
</dbReference>
<protein>
    <recommendedName>
        <fullName evidence="4">Dystroglycan-type cadherin-like domain-containing protein</fullName>
    </recommendedName>
</protein>
<dbReference type="RefSeq" id="WP_289271546.1">
    <property type="nucleotide sequence ID" value="NZ_OX365700.1"/>
</dbReference>
<dbReference type="EMBL" id="OX365700">
    <property type="protein sequence ID" value="CAI4034135.1"/>
    <property type="molecule type" value="Genomic_DNA"/>
</dbReference>
<dbReference type="InterPro" id="IPR011042">
    <property type="entry name" value="6-blade_b-propeller_TolB-like"/>
</dbReference>
<keyword evidence="3" id="KW-1185">Reference proteome</keyword>
<dbReference type="Pfam" id="PF05345">
    <property type="entry name" value="He_PIG"/>
    <property type="match status" value="1"/>
</dbReference>
<evidence type="ECO:0000313" key="3">
    <source>
        <dbReference type="Proteomes" id="UP001179121"/>
    </source>
</evidence>
<reference evidence="2" key="1">
    <citation type="submission" date="2022-10" db="EMBL/GenBank/DDBJ databases">
        <authorList>
            <person name="Koch H."/>
        </authorList>
    </citation>
    <scope>NUCLEOTIDE SEQUENCE</scope>
    <source>
        <strain evidence="2">DNF</strain>
    </source>
</reference>
<dbReference type="AlphaFoldDB" id="A0AA86N3L3"/>
<dbReference type="InterPro" id="IPR011659">
    <property type="entry name" value="WD40"/>
</dbReference>
<sequence>MEQGGRRSGMIHGFLFLAVAGVLAGCSGGGAGGGGGEGKTVVVPPAITTTRLPLADVMLPYDSALEATGSPDITWSLSGGSLPAGVSLSGAGTISGTPTLPGQFPVTITAVGPGGSDVKSFTFTVRSRTSLISVDSAGQQGNAESGAPPAYGGEAELSGDGRFVVFNSSAGNLVSGDINGKRDIFVHDRATGEVSLASSGVAGIPADGDSPLGAISEDGHIIAYHSFATNLVNGDQNGAGDVFVWDRNTKETTRVSVVTLNGGEGMCDVPPAGGLDCTSYDPHLSYDGNLVVFGSTFSNLISGDTNGQADIFVHDRTTKVTERVSVGPAGVESDGFSGNPGISADGRYVVFESKATTLIGSGQDTNGFSDIFVHDRVTGQTTRVSVGAGGVQGNDHSFTPSISRDGRIVAFWSLASNLVANDANGVADVFVVDWQSPSPTVRRVSVDQNGVEGNGESRVPMLSRDGRFVVYESDASNLIGAGQDTNGQTDIFVVDTQPGAVNPVRRVSVDGDGTEAVGGASFFAAISADARFVSYTSRATNLVANDLNGVADVFVTQRP</sequence>
<gene>
    <name evidence="2" type="ORF">DNFV4_04579</name>
</gene>
<proteinExistence type="inferred from homology"/>
<dbReference type="Gene3D" id="2.120.10.30">
    <property type="entry name" value="TolB, C-terminal domain"/>
    <property type="match status" value="1"/>
</dbReference>
<organism evidence="2 3">
    <name type="scientific">Nitrospira tepida</name>
    <dbReference type="NCBI Taxonomy" id="2973512"/>
    <lineage>
        <taxon>Bacteria</taxon>
        <taxon>Pseudomonadati</taxon>
        <taxon>Nitrospirota</taxon>
        <taxon>Nitrospiria</taxon>
        <taxon>Nitrospirales</taxon>
        <taxon>Nitrospiraceae</taxon>
        <taxon>Nitrospira</taxon>
    </lineage>
</organism>
<accession>A0AA86N3L3</accession>
<dbReference type="Pfam" id="PF07676">
    <property type="entry name" value="PD40"/>
    <property type="match status" value="1"/>
</dbReference>
<dbReference type="PROSITE" id="PS51257">
    <property type="entry name" value="PROKAR_LIPOPROTEIN"/>
    <property type="match status" value="1"/>
</dbReference>